<evidence type="ECO:0000313" key="14">
    <source>
        <dbReference type="EMBL" id="EYU20517.1"/>
    </source>
</evidence>
<keyword evidence="8 11" id="KW-0106">Calcium</keyword>
<evidence type="ECO:0000256" key="5">
    <source>
        <dbReference type="ARBA" id="ARBA00022723"/>
    </source>
</evidence>
<dbReference type="InterPro" id="IPR001736">
    <property type="entry name" value="PLipase_D/transphosphatidylase"/>
</dbReference>
<evidence type="ECO:0000256" key="7">
    <source>
        <dbReference type="ARBA" id="ARBA00022801"/>
    </source>
</evidence>
<comment type="similarity">
    <text evidence="3 11">Belongs to the phospholipase D family. C2-PLD subfamily.</text>
</comment>
<name>A0A022PVV6_ERYGU</name>
<feature type="domain" description="PLD phosphodiesterase" evidence="13">
    <location>
        <begin position="605"/>
        <end position="632"/>
    </location>
</feature>
<evidence type="ECO:0000259" key="12">
    <source>
        <dbReference type="PROSITE" id="PS50004"/>
    </source>
</evidence>
<accession>A0A022PVV6</accession>
<dbReference type="InterPro" id="IPR000008">
    <property type="entry name" value="C2_dom"/>
</dbReference>
<comment type="catalytic activity">
    <reaction evidence="1 11">
        <text>a 1,2-diacyl-sn-glycero-3-phosphocholine + H2O = a 1,2-diacyl-sn-glycero-3-phosphate + choline + H(+)</text>
        <dbReference type="Rhea" id="RHEA:14445"/>
        <dbReference type="ChEBI" id="CHEBI:15354"/>
        <dbReference type="ChEBI" id="CHEBI:15377"/>
        <dbReference type="ChEBI" id="CHEBI:15378"/>
        <dbReference type="ChEBI" id="CHEBI:57643"/>
        <dbReference type="ChEBI" id="CHEBI:58608"/>
        <dbReference type="EC" id="3.1.4.4"/>
    </reaction>
</comment>
<keyword evidence="6" id="KW-0677">Repeat</keyword>
<dbReference type="PANTHER" id="PTHR18896:SF60">
    <property type="entry name" value="PHOSPHOLIPASE D"/>
    <property type="match status" value="1"/>
</dbReference>
<dbReference type="PROSITE" id="PS50004">
    <property type="entry name" value="C2"/>
    <property type="match status" value="1"/>
</dbReference>
<dbReference type="SMART" id="SM00155">
    <property type="entry name" value="PLDc"/>
    <property type="match status" value="2"/>
</dbReference>
<dbReference type="EC" id="3.1.4.4" evidence="4 11"/>
<keyword evidence="7 11" id="KW-0378">Hydrolase</keyword>
<evidence type="ECO:0000256" key="4">
    <source>
        <dbReference type="ARBA" id="ARBA00012027"/>
    </source>
</evidence>
<keyword evidence="10" id="KW-0443">Lipid metabolism</keyword>
<comment type="function">
    <text evidence="11">Hydrolyzes glycerol-phospholipids at the terminal phosphodiesteric bond.</text>
</comment>
<reference evidence="14 15" key="1">
    <citation type="journal article" date="2013" name="Proc. Natl. Acad. Sci. U.S.A.">
        <title>Fine-scale variation in meiotic recombination in Mimulus inferred from population shotgun sequencing.</title>
        <authorList>
            <person name="Hellsten U."/>
            <person name="Wright K.M."/>
            <person name="Jenkins J."/>
            <person name="Shu S."/>
            <person name="Yuan Y."/>
            <person name="Wessler S.R."/>
            <person name="Schmutz J."/>
            <person name="Willis J.H."/>
            <person name="Rokhsar D.S."/>
        </authorList>
    </citation>
    <scope>NUCLEOTIDE SEQUENCE [LARGE SCALE GENOMIC DNA]</scope>
    <source>
        <strain evidence="15">cv. DUN x IM62</strain>
    </source>
</reference>
<keyword evidence="15" id="KW-1185">Reference proteome</keyword>
<dbReference type="InterPro" id="IPR011402">
    <property type="entry name" value="PLipase_D_pln"/>
</dbReference>
<keyword evidence="9 11" id="KW-0442">Lipid degradation</keyword>
<dbReference type="Pfam" id="PF00168">
    <property type="entry name" value="C2"/>
    <property type="match status" value="1"/>
</dbReference>
<dbReference type="Proteomes" id="UP000030748">
    <property type="component" value="Unassembled WGS sequence"/>
</dbReference>
<dbReference type="Pfam" id="PF12357">
    <property type="entry name" value="PLD_C"/>
    <property type="match status" value="1"/>
</dbReference>
<dbReference type="PROSITE" id="PS50035">
    <property type="entry name" value="PLD"/>
    <property type="match status" value="2"/>
</dbReference>
<organism evidence="14 15">
    <name type="scientific">Erythranthe guttata</name>
    <name type="common">Yellow monkey flower</name>
    <name type="synonym">Mimulus guttatus</name>
    <dbReference type="NCBI Taxonomy" id="4155"/>
    <lineage>
        <taxon>Eukaryota</taxon>
        <taxon>Viridiplantae</taxon>
        <taxon>Streptophyta</taxon>
        <taxon>Embryophyta</taxon>
        <taxon>Tracheophyta</taxon>
        <taxon>Spermatophyta</taxon>
        <taxon>Magnoliopsida</taxon>
        <taxon>eudicotyledons</taxon>
        <taxon>Gunneridae</taxon>
        <taxon>Pentapetalae</taxon>
        <taxon>asterids</taxon>
        <taxon>lamiids</taxon>
        <taxon>Lamiales</taxon>
        <taxon>Phrymaceae</taxon>
        <taxon>Erythranthe</taxon>
    </lineage>
</organism>
<evidence type="ECO:0000256" key="9">
    <source>
        <dbReference type="ARBA" id="ARBA00022963"/>
    </source>
</evidence>
<dbReference type="EMBL" id="KI632271">
    <property type="protein sequence ID" value="EYU20517.1"/>
    <property type="molecule type" value="Genomic_DNA"/>
</dbReference>
<evidence type="ECO:0000313" key="15">
    <source>
        <dbReference type="Proteomes" id="UP000030748"/>
    </source>
</evidence>
<dbReference type="SUPFAM" id="SSF56024">
    <property type="entry name" value="Phospholipase D/nuclease"/>
    <property type="match status" value="2"/>
</dbReference>
<proteinExistence type="inferred from homology"/>
<protein>
    <recommendedName>
        <fullName evidence="4 11">Phospholipase D</fullName>
        <ecNumber evidence="4 11">3.1.4.4</ecNumber>
    </recommendedName>
</protein>
<keyword evidence="5" id="KW-0479">Metal-binding</keyword>
<dbReference type="InterPro" id="IPR024632">
    <property type="entry name" value="PLipase_D_C"/>
</dbReference>
<dbReference type="eggNOG" id="KOG1329">
    <property type="taxonomic scope" value="Eukaryota"/>
</dbReference>
<evidence type="ECO:0000256" key="1">
    <source>
        <dbReference type="ARBA" id="ARBA00000798"/>
    </source>
</evidence>
<dbReference type="STRING" id="4155.A0A022PVV6"/>
<evidence type="ECO:0000259" key="13">
    <source>
        <dbReference type="PROSITE" id="PS50035"/>
    </source>
</evidence>
<evidence type="ECO:0000256" key="8">
    <source>
        <dbReference type="ARBA" id="ARBA00022837"/>
    </source>
</evidence>
<feature type="domain" description="C2" evidence="12">
    <location>
        <begin position="1"/>
        <end position="135"/>
    </location>
</feature>
<comment type="cofactor">
    <cofactor evidence="2 11">
        <name>Ca(2+)</name>
        <dbReference type="ChEBI" id="CHEBI:29108"/>
    </cofactor>
</comment>
<dbReference type="GO" id="GO:0005509">
    <property type="term" value="F:calcium ion binding"/>
    <property type="evidence" value="ECO:0007669"/>
    <property type="project" value="InterPro"/>
</dbReference>
<dbReference type="PIRSF" id="PIRSF036470">
    <property type="entry name" value="PLD_plant"/>
    <property type="match status" value="1"/>
</dbReference>
<dbReference type="AlphaFoldDB" id="A0A022PVV6"/>
<evidence type="ECO:0000256" key="10">
    <source>
        <dbReference type="ARBA" id="ARBA00023098"/>
    </source>
</evidence>
<evidence type="ECO:0000256" key="3">
    <source>
        <dbReference type="ARBA" id="ARBA00010683"/>
    </source>
</evidence>
<dbReference type="GO" id="GO:0009395">
    <property type="term" value="P:phospholipid catabolic process"/>
    <property type="evidence" value="ECO:0000318"/>
    <property type="project" value="GO_Central"/>
</dbReference>
<dbReference type="GO" id="GO:0004630">
    <property type="term" value="F:phospholipase D activity"/>
    <property type="evidence" value="ECO:0000318"/>
    <property type="project" value="GO_Central"/>
</dbReference>
<evidence type="ECO:0000256" key="2">
    <source>
        <dbReference type="ARBA" id="ARBA00001913"/>
    </source>
</evidence>
<dbReference type="Gene3D" id="3.30.870.10">
    <property type="entry name" value="Endonuclease Chain A"/>
    <property type="match status" value="2"/>
</dbReference>
<dbReference type="GO" id="GO:0005886">
    <property type="term" value="C:plasma membrane"/>
    <property type="evidence" value="ECO:0000318"/>
    <property type="project" value="GO_Central"/>
</dbReference>
<dbReference type="Gene3D" id="2.60.40.150">
    <property type="entry name" value="C2 domain"/>
    <property type="match status" value="1"/>
</dbReference>
<gene>
    <name evidence="14" type="ORF">MIMGU_mgv1a018363mg</name>
</gene>
<feature type="domain" description="PLD phosphodiesterase" evidence="13">
    <location>
        <begin position="291"/>
        <end position="326"/>
    </location>
</feature>
<dbReference type="SUPFAM" id="SSF49562">
    <property type="entry name" value="C2 domain (Calcium/lipid-binding domain, CaLB)"/>
    <property type="match status" value="1"/>
</dbReference>
<dbReference type="Pfam" id="PF00614">
    <property type="entry name" value="PLDc"/>
    <property type="match status" value="1"/>
</dbReference>
<evidence type="ECO:0000256" key="11">
    <source>
        <dbReference type="PIRNR" id="PIRNR036470"/>
    </source>
</evidence>
<dbReference type="GO" id="GO:0046470">
    <property type="term" value="P:phosphatidylcholine metabolic process"/>
    <property type="evidence" value="ECO:0007669"/>
    <property type="project" value="InterPro"/>
</dbReference>
<sequence length="769" mass="88994">MENNETIYLHGDMDLVIVEARRITSTEFVYEDFRRLRHPYVKVYLGEARVAQTTRVRADSQNPMWNEHFELPLAHPVDQEIGAFVPAKRIAIGDLIDEWFPVVGSNGTYTAIRLQITFTPCDINPSYTSGISEDYSVKRSYFPMRHGGKLTLYQDAHVIDGRLPEIGLDYGRKFEQNKCWEDICHTIWEAHNLIYVIGWSIYHKVRLAREDSKQLPNGGDLNLGELLKYKSQQGVRVVLLIWDDKTSHDNCFIKTGGLMKTHDKETRNFFKHSPITCVLDARYRINNVCRIFYSQHQKCVITDTKGHENNRKITAFLGGLDLCDGRYDTPDHQLYDDLNTLFKDDYHNPIFRQRENGPRQPWHDLHCKIEGPAAYDVLKNFEQRWKKATECSEFTRFCKKILGRDDYNLVDIEQISQISSPSGTIPNDHPSLWASKEDDLENWHIQIFRSVDSESVVGFPRNVLAAKEQAIRCAQRFIFIENQYFIGSSFGWTSKRKAGANNLIPMELALKIVSKIRTKERFSVYVVIPMWPEGEPDSDSVRAILYWQGQTIQMMYQIISQELKSANFENAHPSDYLNFYCLGNREERHREESSSDSTSEKYDRFMIYVHSKGMVVDDEYVIIGSANINQRSMAGHRDTKIAMGAYQPHYTCTRKKEHPCGQIYGYRMSLWAEHLGCIENCFKYHENLECVRYINNVAEDNWKRYTADEYNQLQGHILKYPIEIGVDGSVNPLPGHELFPDVGGLVLGNPPIFPPVITALSIERNEIGK</sequence>
<dbReference type="InterPro" id="IPR035892">
    <property type="entry name" value="C2_domain_sf"/>
</dbReference>
<dbReference type="InterPro" id="IPR015679">
    <property type="entry name" value="PLipase_D_fam"/>
</dbReference>
<dbReference type="PANTHER" id="PTHR18896">
    <property type="entry name" value="PHOSPHOLIPASE D"/>
    <property type="match status" value="1"/>
</dbReference>
<evidence type="ECO:0000256" key="6">
    <source>
        <dbReference type="ARBA" id="ARBA00022737"/>
    </source>
</evidence>